<evidence type="ECO:0000313" key="2">
    <source>
        <dbReference type="Proteomes" id="UP000199672"/>
    </source>
</evidence>
<evidence type="ECO:0000313" key="1">
    <source>
        <dbReference type="EMBL" id="SFC72298.1"/>
    </source>
</evidence>
<gene>
    <name evidence="1" type="ORF">SAMN05216297_10216</name>
</gene>
<sequence>MLIDGPATPGMSGGPVFVERDHNLLLIGIYTGLLYPDHYINQNEKTTALGTICPLAVWWAQLDMAQKQL</sequence>
<keyword evidence="2" id="KW-1185">Reference proteome</keyword>
<reference evidence="2" key="1">
    <citation type="submission" date="2016-10" db="EMBL/GenBank/DDBJ databases">
        <authorList>
            <person name="Varghese N."/>
            <person name="Submissions S."/>
        </authorList>
    </citation>
    <scope>NUCLEOTIDE SEQUENCE [LARGE SCALE GENOMIC DNA]</scope>
    <source>
        <strain evidence="2">CGMCC 1.10370</strain>
    </source>
</reference>
<dbReference type="AlphaFoldDB" id="A0A1I1LMV5"/>
<protein>
    <recommendedName>
        <fullName evidence="3">Trypsin</fullName>
    </recommendedName>
</protein>
<dbReference type="EMBL" id="FOMH01000002">
    <property type="protein sequence ID" value="SFC72298.1"/>
    <property type="molecule type" value="Genomic_DNA"/>
</dbReference>
<dbReference type="Proteomes" id="UP000199672">
    <property type="component" value="Unassembled WGS sequence"/>
</dbReference>
<dbReference type="SUPFAM" id="SSF50494">
    <property type="entry name" value="Trypsin-like serine proteases"/>
    <property type="match status" value="1"/>
</dbReference>
<dbReference type="RefSeq" id="WP_091490726.1">
    <property type="nucleotide sequence ID" value="NZ_FOMH01000002.1"/>
</dbReference>
<dbReference type="InterPro" id="IPR009003">
    <property type="entry name" value="Peptidase_S1_PA"/>
</dbReference>
<accession>A0A1I1LMV5</accession>
<name>A0A1I1LMV5_9FLAO</name>
<proteinExistence type="predicted"/>
<evidence type="ECO:0008006" key="3">
    <source>
        <dbReference type="Google" id="ProtNLM"/>
    </source>
</evidence>
<organism evidence="1 2">
    <name type="scientific">Flavobacterium phragmitis</name>
    <dbReference type="NCBI Taxonomy" id="739143"/>
    <lineage>
        <taxon>Bacteria</taxon>
        <taxon>Pseudomonadati</taxon>
        <taxon>Bacteroidota</taxon>
        <taxon>Flavobacteriia</taxon>
        <taxon>Flavobacteriales</taxon>
        <taxon>Flavobacteriaceae</taxon>
        <taxon>Flavobacterium</taxon>
    </lineage>
</organism>